<evidence type="ECO:0000256" key="1">
    <source>
        <dbReference type="SAM" id="MobiDB-lite"/>
    </source>
</evidence>
<feature type="non-terminal residue" evidence="2">
    <location>
        <position position="148"/>
    </location>
</feature>
<organism evidence="2 3">
    <name type="scientific">Hypholoma sublateritium (strain FD-334 SS-4)</name>
    <dbReference type="NCBI Taxonomy" id="945553"/>
    <lineage>
        <taxon>Eukaryota</taxon>
        <taxon>Fungi</taxon>
        <taxon>Dikarya</taxon>
        <taxon>Basidiomycota</taxon>
        <taxon>Agaricomycotina</taxon>
        <taxon>Agaricomycetes</taxon>
        <taxon>Agaricomycetidae</taxon>
        <taxon>Agaricales</taxon>
        <taxon>Agaricineae</taxon>
        <taxon>Strophariaceae</taxon>
        <taxon>Hypholoma</taxon>
    </lineage>
</organism>
<feature type="region of interest" description="Disordered" evidence="1">
    <location>
        <begin position="1"/>
        <end position="22"/>
    </location>
</feature>
<protein>
    <submittedName>
        <fullName evidence="2">Uncharacterized protein</fullName>
    </submittedName>
</protein>
<gene>
    <name evidence="2" type="ORF">HYPSUDRAFT_130668</name>
</gene>
<reference evidence="3" key="1">
    <citation type="submission" date="2014-04" db="EMBL/GenBank/DDBJ databases">
        <title>Evolutionary Origins and Diversification of the Mycorrhizal Mutualists.</title>
        <authorList>
            <consortium name="DOE Joint Genome Institute"/>
            <consortium name="Mycorrhizal Genomics Consortium"/>
            <person name="Kohler A."/>
            <person name="Kuo A."/>
            <person name="Nagy L.G."/>
            <person name="Floudas D."/>
            <person name="Copeland A."/>
            <person name="Barry K.W."/>
            <person name="Cichocki N."/>
            <person name="Veneault-Fourrey C."/>
            <person name="LaButti K."/>
            <person name="Lindquist E.A."/>
            <person name="Lipzen A."/>
            <person name="Lundell T."/>
            <person name="Morin E."/>
            <person name="Murat C."/>
            <person name="Riley R."/>
            <person name="Ohm R."/>
            <person name="Sun H."/>
            <person name="Tunlid A."/>
            <person name="Henrissat B."/>
            <person name="Grigoriev I.V."/>
            <person name="Hibbett D.S."/>
            <person name="Martin F."/>
        </authorList>
    </citation>
    <scope>NUCLEOTIDE SEQUENCE [LARGE SCALE GENOMIC DNA]</scope>
    <source>
        <strain evidence="3">FD-334 SS-4</strain>
    </source>
</reference>
<keyword evidence="3" id="KW-1185">Reference proteome</keyword>
<proteinExistence type="predicted"/>
<evidence type="ECO:0000313" key="3">
    <source>
        <dbReference type="Proteomes" id="UP000054270"/>
    </source>
</evidence>
<accession>A0A0D2P9S3</accession>
<dbReference type="Proteomes" id="UP000054270">
    <property type="component" value="Unassembled WGS sequence"/>
</dbReference>
<evidence type="ECO:0000313" key="2">
    <source>
        <dbReference type="EMBL" id="KJA27644.1"/>
    </source>
</evidence>
<dbReference type="AlphaFoldDB" id="A0A0D2P9S3"/>
<sequence length="148" mass="16323">MDETSDHPAIQPVRSATPPRNVAVNITPFSPRRPAQRSHDEILASEAASLIPSTIVLAPGCELIVRGVGARKKGCDMVDIVRKSTEEIKNTSSEFKSIPINIKKFNSRFGDWYSTCYIALAREFDPQGLTGLSSEPRVDLLNLWKTAL</sequence>
<dbReference type="EMBL" id="KN817523">
    <property type="protein sequence ID" value="KJA27644.1"/>
    <property type="molecule type" value="Genomic_DNA"/>
</dbReference>
<name>A0A0D2P9S3_HYPSF</name>